<feature type="signal peptide" evidence="1">
    <location>
        <begin position="1"/>
        <end position="24"/>
    </location>
</feature>
<dbReference type="SUPFAM" id="SSF51658">
    <property type="entry name" value="Xylose isomerase-like"/>
    <property type="match status" value="1"/>
</dbReference>
<reference evidence="2" key="1">
    <citation type="submission" date="2022-10" db="EMBL/GenBank/DDBJ databases">
        <title>The WGS of Solirubrobacter ginsenosidimutans DSM 21036.</title>
        <authorList>
            <person name="Jiang Z."/>
        </authorList>
    </citation>
    <scope>NUCLEOTIDE SEQUENCE</scope>
    <source>
        <strain evidence="2">DSM 21036</strain>
    </source>
</reference>
<dbReference type="EMBL" id="JAPDOD010000002">
    <property type="protein sequence ID" value="MDA0159461.1"/>
    <property type="molecule type" value="Genomic_DNA"/>
</dbReference>
<keyword evidence="1" id="KW-0732">Signal</keyword>
<name>A0A9X3MPK9_9ACTN</name>
<dbReference type="RefSeq" id="WP_270038179.1">
    <property type="nucleotide sequence ID" value="NZ_JAPDOD010000002.1"/>
</dbReference>
<dbReference type="InterPro" id="IPR036237">
    <property type="entry name" value="Xyl_isomerase-like_sf"/>
</dbReference>
<dbReference type="AlphaFoldDB" id="A0A9X3MPK9"/>
<dbReference type="InterPro" id="IPR013783">
    <property type="entry name" value="Ig-like_fold"/>
</dbReference>
<organism evidence="2 3">
    <name type="scientific">Solirubrobacter ginsenosidimutans</name>
    <dbReference type="NCBI Taxonomy" id="490573"/>
    <lineage>
        <taxon>Bacteria</taxon>
        <taxon>Bacillati</taxon>
        <taxon>Actinomycetota</taxon>
        <taxon>Thermoleophilia</taxon>
        <taxon>Solirubrobacterales</taxon>
        <taxon>Solirubrobacteraceae</taxon>
        <taxon>Solirubrobacter</taxon>
    </lineage>
</organism>
<sequence>MAGLRKVSVAAVGALLACAPAAHAQRPASVGPGTPWGATGIQLYDFNGYLTNGAGEITCPAPPATPTPNCVAPPAPTTNATRLERVLSWLQTKDIRNVELYSYPGNPFPTATAGSTGNLAGLQALRALGDKYGIRFPGRHGNFLPESNWDNQIAASRIVGQTHLGESGLPNNTNGYNTWDRLLATAQQLNRLGKRSVEAGLGPAYFHNHNDEFSRRYTEAGASCPTTSSDPNCKSSWELIMDRTDPRWVVAQIDIGWAVCGSAFGTPPNAAAGMAYVTAMINKFTNRIVSYHFKDVDLASIRLACGDADQREIGKGGIDFAPMLAAAKNRSKYYYMERDPVAIGGPTNFNPFTNTDNALKAMRADPAPTLYAYPPVIPSQPAGTIASAANAVPVVVTNDGDAPLTITNITVAADALDGGTTTAADFAIVSQNCFGPGNVGPLAPRQPAVADDPATADVNEAKPAVPSGTCTVNVVFKPTRTNYTSVARLQFTSNSDDGVERILLAAKSTGDALTTVGGDVPTMLALSLPTQPGSFGTFAPTVAKSYETAVAATVTSTAGNAALSVTDASATVTGHLVNGAFSLPSVLNVRAINASNLTQAYAPLSETAGAPTNLLTYAGPVNGDPVTLGFRQAIAATDVLRSGTYGKTLTFTLTTTAP</sequence>
<gene>
    <name evidence="2" type="ORF">OM076_04225</name>
</gene>
<dbReference type="Gene3D" id="2.60.40.10">
    <property type="entry name" value="Immunoglobulins"/>
    <property type="match status" value="1"/>
</dbReference>
<evidence type="ECO:0000256" key="1">
    <source>
        <dbReference type="SAM" id="SignalP"/>
    </source>
</evidence>
<keyword evidence="3" id="KW-1185">Reference proteome</keyword>
<dbReference type="PROSITE" id="PS51257">
    <property type="entry name" value="PROKAR_LIPOPROTEIN"/>
    <property type="match status" value="1"/>
</dbReference>
<feature type="chain" id="PRO_5040951526" evidence="1">
    <location>
        <begin position="25"/>
        <end position="658"/>
    </location>
</feature>
<comment type="caution">
    <text evidence="2">The sequence shown here is derived from an EMBL/GenBank/DDBJ whole genome shotgun (WGS) entry which is preliminary data.</text>
</comment>
<proteinExistence type="predicted"/>
<dbReference type="Gene3D" id="3.20.20.150">
    <property type="entry name" value="Divalent-metal-dependent TIM barrel enzymes"/>
    <property type="match status" value="1"/>
</dbReference>
<evidence type="ECO:0000313" key="3">
    <source>
        <dbReference type="Proteomes" id="UP001149140"/>
    </source>
</evidence>
<keyword evidence="2" id="KW-0413">Isomerase</keyword>
<evidence type="ECO:0000313" key="2">
    <source>
        <dbReference type="EMBL" id="MDA0159461.1"/>
    </source>
</evidence>
<dbReference type="GO" id="GO:0005975">
    <property type="term" value="P:carbohydrate metabolic process"/>
    <property type="evidence" value="ECO:0007669"/>
    <property type="project" value="UniProtKB-ARBA"/>
</dbReference>
<protein>
    <submittedName>
        <fullName evidence="2">Sugar phosphate isomerase/epimerase</fullName>
    </submittedName>
</protein>
<accession>A0A9X3MPK9</accession>
<dbReference type="GO" id="GO:0016853">
    <property type="term" value="F:isomerase activity"/>
    <property type="evidence" value="ECO:0007669"/>
    <property type="project" value="UniProtKB-KW"/>
</dbReference>
<dbReference type="Proteomes" id="UP001149140">
    <property type="component" value="Unassembled WGS sequence"/>
</dbReference>